<evidence type="ECO:0000313" key="2">
    <source>
        <dbReference type="EMBL" id="TIA67184.1"/>
    </source>
</evidence>
<accession>A0A4T0E0Y9</accession>
<feature type="region of interest" description="Disordered" evidence="1">
    <location>
        <begin position="418"/>
        <end position="481"/>
    </location>
</feature>
<dbReference type="SUPFAM" id="SSF101898">
    <property type="entry name" value="NHL repeat"/>
    <property type="match status" value="1"/>
</dbReference>
<feature type="compositionally biased region" description="Acidic residues" evidence="1">
    <location>
        <begin position="429"/>
        <end position="454"/>
    </location>
</feature>
<organism evidence="2 3">
    <name type="scientific">Aureobasidium pullulans</name>
    <name type="common">Black yeast</name>
    <name type="synonym">Pullularia pullulans</name>
    <dbReference type="NCBI Taxonomy" id="5580"/>
    <lineage>
        <taxon>Eukaryota</taxon>
        <taxon>Fungi</taxon>
        <taxon>Dikarya</taxon>
        <taxon>Ascomycota</taxon>
        <taxon>Pezizomycotina</taxon>
        <taxon>Dothideomycetes</taxon>
        <taxon>Dothideomycetidae</taxon>
        <taxon>Dothideales</taxon>
        <taxon>Saccotheciaceae</taxon>
        <taxon>Aureobasidium</taxon>
    </lineage>
</organism>
<dbReference type="Gene3D" id="2.130.10.10">
    <property type="entry name" value="YVTN repeat-like/Quinoprotein amine dehydrogenase"/>
    <property type="match status" value="1"/>
</dbReference>
<dbReference type="EMBL" id="QZBU01000418">
    <property type="protein sequence ID" value="TIA67184.1"/>
    <property type="molecule type" value="Genomic_DNA"/>
</dbReference>
<dbReference type="AlphaFoldDB" id="A0A4T0E0Y9"/>
<proteinExistence type="predicted"/>
<evidence type="ECO:0000313" key="3">
    <source>
        <dbReference type="Proteomes" id="UP000304947"/>
    </source>
</evidence>
<protein>
    <recommendedName>
        <fullName evidence="4">WD40 repeat-like protein</fullName>
    </recommendedName>
</protein>
<dbReference type="InterPro" id="IPR051150">
    <property type="entry name" value="SWT21/TCAB1_mRNA_Telomere"/>
</dbReference>
<comment type="caution">
    <text evidence="2">The sequence shown here is derived from an EMBL/GenBank/DDBJ whole genome shotgun (WGS) entry which is preliminary data.</text>
</comment>
<feature type="compositionally biased region" description="Basic and acidic residues" evidence="1">
    <location>
        <begin position="455"/>
        <end position="472"/>
    </location>
</feature>
<dbReference type="InterPro" id="IPR015943">
    <property type="entry name" value="WD40/YVTN_repeat-like_dom_sf"/>
</dbReference>
<name>A0A4T0E0Y9_AURPU</name>
<dbReference type="PANTHER" id="PTHR13211:SF0">
    <property type="entry name" value="TELOMERASE CAJAL BODY PROTEIN 1"/>
    <property type="match status" value="1"/>
</dbReference>
<gene>
    <name evidence="2" type="ORF">D6C83_02064</name>
</gene>
<reference evidence="2 3" key="1">
    <citation type="submission" date="2018-10" db="EMBL/GenBank/DDBJ databases">
        <title>Fifty Aureobasidium pullulans genomes reveal a recombining polyextremotolerant generalist.</title>
        <authorList>
            <person name="Gostincar C."/>
            <person name="Turk M."/>
            <person name="Zajc J."/>
            <person name="Gunde-Cimerman N."/>
        </authorList>
    </citation>
    <scope>NUCLEOTIDE SEQUENCE [LARGE SCALE GENOMIC DNA]</scope>
    <source>
        <strain evidence="2 3">EXF-3380</strain>
    </source>
</reference>
<dbReference type="PANTHER" id="PTHR13211">
    <property type="entry name" value="TELOMERASE CAJAL BODY PROTEIN 1"/>
    <property type="match status" value="1"/>
</dbReference>
<evidence type="ECO:0008006" key="4">
    <source>
        <dbReference type="Google" id="ProtNLM"/>
    </source>
</evidence>
<dbReference type="Proteomes" id="UP000304947">
    <property type="component" value="Unassembled WGS sequence"/>
</dbReference>
<evidence type="ECO:0000256" key="1">
    <source>
        <dbReference type="SAM" id="MobiDB-lite"/>
    </source>
</evidence>
<sequence length="496" mass="53701">MTIPQLKPFYARNDDMVEEGLATATPAVEKQSELICVASTGDKYRCTVDEAHPGWAEQVYGVATSLDRNESNCFRHALLSADGTAVVTYNEDLILRTFAVPSIHGDEKPAIVSPYCSAPSPIKLSSFTLHPAFDVTNPASTLLLTSQPDLPLRLTNALDLSYTHASYTWQNPLTEAYISPSSLLFIDNTRFVAGTRDNIALFDIEVGGGPVNEYPTRKGRKARKLYGADTAGIGGIVSSLALSADNILAAGTYNRQVGLFENAGQGETVAAFDLKFNDAEDSLLRGNGVSQLAWSPCGNYLFVAERQSDALLVYDIRHTGQRLSYVTGRCALTTLKLSFDVASNPEGKTDIWAGGTDGKVRVWCDVTSREGRIEPDYALHASHGEHPSLSSQLTYADNEPAAVSNTILSRREPMLITTSGQRRIPSDLVDLENSDSDSDYDSDSGPDSSCLEESDGSKNSESDSGESHEGDHQNVAVDGPWRGPAFDNVLAFWQIL</sequence>